<dbReference type="EMBL" id="FNQY01000001">
    <property type="protein sequence ID" value="SDZ74077.1"/>
    <property type="molecule type" value="Genomic_DNA"/>
</dbReference>
<name>A0A1H3VGY6_9BACT</name>
<dbReference type="Proteomes" id="UP000199041">
    <property type="component" value="Unassembled WGS sequence"/>
</dbReference>
<dbReference type="AlphaFoldDB" id="A0A1H3VGY6"/>
<gene>
    <name evidence="1" type="ORF">SAMN05192529_101117</name>
</gene>
<protein>
    <submittedName>
        <fullName evidence="1">Uncharacterized protein</fullName>
    </submittedName>
</protein>
<dbReference type="RefSeq" id="WP_091392094.1">
    <property type="nucleotide sequence ID" value="NZ_FNQY01000001.1"/>
</dbReference>
<evidence type="ECO:0000313" key="1">
    <source>
        <dbReference type="EMBL" id="SDZ74077.1"/>
    </source>
</evidence>
<accession>A0A1H3VGY6</accession>
<proteinExistence type="predicted"/>
<reference evidence="1 2" key="1">
    <citation type="submission" date="2016-10" db="EMBL/GenBank/DDBJ databases">
        <authorList>
            <person name="de Groot N.N."/>
        </authorList>
    </citation>
    <scope>NUCLEOTIDE SEQUENCE [LARGE SCALE GENOMIC DNA]</scope>
    <source>
        <strain evidence="1 2">Vu-144</strain>
    </source>
</reference>
<evidence type="ECO:0000313" key="2">
    <source>
        <dbReference type="Proteomes" id="UP000199041"/>
    </source>
</evidence>
<organism evidence="1 2">
    <name type="scientific">Arachidicoccus rhizosphaerae</name>
    <dbReference type="NCBI Taxonomy" id="551991"/>
    <lineage>
        <taxon>Bacteria</taxon>
        <taxon>Pseudomonadati</taxon>
        <taxon>Bacteroidota</taxon>
        <taxon>Chitinophagia</taxon>
        <taxon>Chitinophagales</taxon>
        <taxon>Chitinophagaceae</taxon>
        <taxon>Arachidicoccus</taxon>
    </lineage>
</organism>
<sequence>MATVETSVKRAVLKLSKMELEKLVLKAASINKEFHDYLLVNVINKDDGGRIRVEAAKSDLAILMNKQYRGRSEELRLAEMLIACNKKVVAFSKVCKDKKLELDLIADVLTFTFAQPARRFGTCFTKFDYQVYLLVKKAVTIFNTKLQREYKNESAGIINQFLRQLHERCSHLDYVYDMPNEVIWEESSL</sequence>
<dbReference type="OrthoDB" id="1432119at2"/>
<keyword evidence="2" id="KW-1185">Reference proteome</keyword>